<proteinExistence type="inferred from homology"/>
<dbReference type="GO" id="GO:0016787">
    <property type="term" value="F:hydrolase activity"/>
    <property type="evidence" value="ECO:0007669"/>
    <property type="project" value="UniProtKB-KW"/>
</dbReference>
<dbReference type="Pfam" id="PF00270">
    <property type="entry name" value="DEAD"/>
    <property type="match status" value="1"/>
</dbReference>
<evidence type="ECO:0000313" key="13">
    <source>
        <dbReference type="Proteomes" id="UP000236745"/>
    </source>
</evidence>
<feature type="domain" description="DEAD-box RNA helicase Q" evidence="11">
    <location>
        <begin position="1"/>
        <end position="28"/>
    </location>
</feature>
<dbReference type="CDD" id="cd00268">
    <property type="entry name" value="DEADc"/>
    <property type="match status" value="1"/>
</dbReference>
<dbReference type="InterPro" id="IPR011545">
    <property type="entry name" value="DEAD/DEAH_box_helicase_dom"/>
</dbReference>
<dbReference type="InterPro" id="IPR027417">
    <property type="entry name" value="P-loop_NTPase"/>
</dbReference>
<keyword evidence="3 7" id="KW-0347">Helicase</keyword>
<organism evidence="12 13">
    <name type="scientific">Marinobacterium lutimaris</name>
    <dbReference type="NCBI Taxonomy" id="568106"/>
    <lineage>
        <taxon>Bacteria</taxon>
        <taxon>Pseudomonadati</taxon>
        <taxon>Pseudomonadota</taxon>
        <taxon>Gammaproteobacteria</taxon>
        <taxon>Oceanospirillales</taxon>
        <taxon>Oceanospirillaceae</taxon>
        <taxon>Marinobacterium</taxon>
    </lineage>
</organism>
<sequence>MFDELSLHERLMKAIDALGFTKPTEVQATALPPALEGKDLMVSAETGSGKTLAFLLPILQRCVEVSAPRSGTRGLILTPTRELAEQVTTMCEKLAAFTRVTALSVCGGENYDNQAAKIRKNPEIIVGTPGRIKEHLERRTLDFDDLEFLVLDEADRMLDMGFREEVLFVTDACRPERQSMLFSATLTHRGVGDILDRVLRDPETIQLSTAQTELTHIRQQVILADDAKLKERQLEWLLKNEQYDKAIVFTNYRALSESLNSKLQTKGLRVGVLHGELSQPERTRVLNLLREGRINILITTDVAARGLDIEGIDLVVNFDLARSGDEHVHRVGRTGRSGREGLAISLIAPNEWNLKASIERYLRVKFESRTLKGIEGSYRGPKKLKSNGKAAGTRKKKDSKKAGDKPKEKKRARDKKQIGKRRAEPAAPTPISNDGFAPLKKK</sequence>
<evidence type="ECO:0000256" key="8">
    <source>
        <dbReference type="SAM" id="MobiDB-lite"/>
    </source>
</evidence>
<evidence type="ECO:0000256" key="1">
    <source>
        <dbReference type="ARBA" id="ARBA00022741"/>
    </source>
</evidence>
<dbReference type="PROSITE" id="PS00039">
    <property type="entry name" value="DEAD_ATP_HELICASE"/>
    <property type="match status" value="1"/>
</dbReference>
<dbReference type="PROSITE" id="PS51192">
    <property type="entry name" value="HELICASE_ATP_BIND_1"/>
    <property type="match status" value="1"/>
</dbReference>
<dbReference type="GO" id="GO:0003676">
    <property type="term" value="F:nucleic acid binding"/>
    <property type="evidence" value="ECO:0007669"/>
    <property type="project" value="InterPro"/>
</dbReference>
<dbReference type="EMBL" id="FNVQ01000007">
    <property type="protein sequence ID" value="SEG85786.1"/>
    <property type="molecule type" value="Genomic_DNA"/>
</dbReference>
<evidence type="ECO:0000256" key="5">
    <source>
        <dbReference type="ARBA" id="ARBA00038437"/>
    </source>
</evidence>
<feature type="compositionally biased region" description="Basic and acidic residues" evidence="8">
    <location>
        <begin position="415"/>
        <end position="424"/>
    </location>
</feature>
<dbReference type="PANTHER" id="PTHR47959">
    <property type="entry name" value="ATP-DEPENDENT RNA HELICASE RHLE-RELATED"/>
    <property type="match status" value="1"/>
</dbReference>
<dbReference type="InterPro" id="IPR000629">
    <property type="entry name" value="RNA-helicase_DEAD-box_CS"/>
</dbReference>
<evidence type="ECO:0000256" key="7">
    <source>
        <dbReference type="RuleBase" id="RU000492"/>
    </source>
</evidence>
<dbReference type="SUPFAM" id="SSF52540">
    <property type="entry name" value="P-loop containing nucleoside triphosphate hydrolases"/>
    <property type="match status" value="1"/>
</dbReference>
<dbReference type="GO" id="GO:0003724">
    <property type="term" value="F:RNA helicase activity"/>
    <property type="evidence" value="ECO:0007669"/>
    <property type="project" value="InterPro"/>
</dbReference>
<dbReference type="InterPro" id="IPR014014">
    <property type="entry name" value="RNA_helicase_DEAD_Q_motif"/>
</dbReference>
<evidence type="ECO:0000256" key="4">
    <source>
        <dbReference type="ARBA" id="ARBA00022840"/>
    </source>
</evidence>
<dbReference type="PANTHER" id="PTHR47959:SF3">
    <property type="entry name" value="ATP-DEPENDENT RNA HELICASE SRMB"/>
    <property type="match status" value="1"/>
</dbReference>
<keyword evidence="1 7" id="KW-0547">Nucleotide-binding</keyword>
<accession>A0A1H6DM35</accession>
<evidence type="ECO:0000256" key="2">
    <source>
        <dbReference type="ARBA" id="ARBA00022801"/>
    </source>
</evidence>
<dbReference type="Pfam" id="PF00271">
    <property type="entry name" value="Helicase_C"/>
    <property type="match status" value="1"/>
</dbReference>
<dbReference type="InterPro" id="IPR014001">
    <property type="entry name" value="Helicase_ATP-bd"/>
</dbReference>
<dbReference type="GO" id="GO:0005829">
    <property type="term" value="C:cytosol"/>
    <property type="evidence" value="ECO:0007669"/>
    <property type="project" value="TreeGrafter"/>
</dbReference>
<dbReference type="AlphaFoldDB" id="A0A1H6DM35"/>
<evidence type="ECO:0000313" key="12">
    <source>
        <dbReference type="EMBL" id="SEG85786.1"/>
    </source>
</evidence>
<evidence type="ECO:0000256" key="3">
    <source>
        <dbReference type="ARBA" id="ARBA00022806"/>
    </source>
</evidence>
<dbReference type="InterPro" id="IPR050079">
    <property type="entry name" value="DEAD_box_RNA_helicase"/>
</dbReference>
<feature type="compositionally biased region" description="Basic residues" evidence="8">
    <location>
        <begin position="380"/>
        <end position="399"/>
    </location>
</feature>
<evidence type="ECO:0000259" key="9">
    <source>
        <dbReference type="PROSITE" id="PS51192"/>
    </source>
</evidence>
<feature type="domain" description="Helicase ATP-binding" evidence="9">
    <location>
        <begin position="31"/>
        <end position="204"/>
    </location>
</feature>
<dbReference type="PROSITE" id="PS51194">
    <property type="entry name" value="HELICASE_CTER"/>
    <property type="match status" value="1"/>
</dbReference>
<reference evidence="12 13" key="1">
    <citation type="submission" date="2016-10" db="EMBL/GenBank/DDBJ databases">
        <authorList>
            <person name="de Groot N.N."/>
        </authorList>
    </citation>
    <scope>NUCLEOTIDE SEQUENCE [LARGE SCALE GENOMIC DNA]</scope>
    <source>
        <strain evidence="12 13">DSM 22012</strain>
    </source>
</reference>
<dbReference type="InterPro" id="IPR001650">
    <property type="entry name" value="Helicase_C-like"/>
</dbReference>
<protein>
    <submittedName>
        <fullName evidence="12">Superfamily II DNA and RNA helicase</fullName>
    </submittedName>
</protein>
<dbReference type="Gene3D" id="3.40.50.300">
    <property type="entry name" value="P-loop containing nucleotide triphosphate hydrolases"/>
    <property type="match status" value="2"/>
</dbReference>
<dbReference type="SMART" id="SM00487">
    <property type="entry name" value="DEXDc"/>
    <property type="match status" value="1"/>
</dbReference>
<gene>
    <name evidence="12" type="ORF">SAMN05444390_10739</name>
</gene>
<feature type="region of interest" description="Disordered" evidence="8">
    <location>
        <begin position="375"/>
        <end position="442"/>
    </location>
</feature>
<dbReference type="GO" id="GO:0005524">
    <property type="term" value="F:ATP binding"/>
    <property type="evidence" value="ECO:0007669"/>
    <property type="project" value="UniProtKB-KW"/>
</dbReference>
<keyword evidence="13" id="KW-1185">Reference proteome</keyword>
<dbReference type="RefSeq" id="WP_235009241.1">
    <property type="nucleotide sequence ID" value="NZ_FNVQ01000007.1"/>
</dbReference>
<dbReference type="SMART" id="SM00490">
    <property type="entry name" value="HELICc"/>
    <property type="match status" value="1"/>
</dbReference>
<keyword evidence="2 7" id="KW-0378">Hydrolase</keyword>
<evidence type="ECO:0000256" key="6">
    <source>
        <dbReference type="PROSITE-ProRule" id="PRU00552"/>
    </source>
</evidence>
<evidence type="ECO:0000259" key="10">
    <source>
        <dbReference type="PROSITE" id="PS51194"/>
    </source>
</evidence>
<feature type="short sequence motif" description="Q motif" evidence="6">
    <location>
        <begin position="1"/>
        <end position="28"/>
    </location>
</feature>
<dbReference type="CDD" id="cd18787">
    <property type="entry name" value="SF2_C_DEAD"/>
    <property type="match status" value="1"/>
</dbReference>
<evidence type="ECO:0000259" key="11">
    <source>
        <dbReference type="PROSITE" id="PS51195"/>
    </source>
</evidence>
<dbReference type="Proteomes" id="UP000236745">
    <property type="component" value="Unassembled WGS sequence"/>
</dbReference>
<dbReference type="PROSITE" id="PS51195">
    <property type="entry name" value="Q_MOTIF"/>
    <property type="match status" value="1"/>
</dbReference>
<dbReference type="InterPro" id="IPR044742">
    <property type="entry name" value="DEAD/DEAH_RhlB"/>
</dbReference>
<keyword evidence="4 7" id="KW-0067">ATP-binding</keyword>
<name>A0A1H6DM35_9GAMM</name>
<feature type="domain" description="Helicase C-terminal" evidence="10">
    <location>
        <begin position="233"/>
        <end position="377"/>
    </location>
</feature>
<comment type="similarity">
    <text evidence="5 7">Belongs to the DEAD box helicase family.</text>
</comment>